<name>A0ACB8RV56_9AGAM</name>
<reference evidence="1" key="2">
    <citation type="journal article" date="2022" name="New Phytol.">
        <title>Evolutionary transition to the ectomycorrhizal habit in the genomes of a hyperdiverse lineage of mushroom-forming fungi.</title>
        <authorList>
            <person name="Looney B."/>
            <person name="Miyauchi S."/>
            <person name="Morin E."/>
            <person name="Drula E."/>
            <person name="Courty P.E."/>
            <person name="Kohler A."/>
            <person name="Kuo A."/>
            <person name="LaButti K."/>
            <person name="Pangilinan J."/>
            <person name="Lipzen A."/>
            <person name="Riley R."/>
            <person name="Andreopoulos W."/>
            <person name="He G."/>
            <person name="Johnson J."/>
            <person name="Nolan M."/>
            <person name="Tritt A."/>
            <person name="Barry K.W."/>
            <person name="Grigoriev I.V."/>
            <person name="Nagy L.G."/>
            <person name="Hibbett D."/>
            <person name="Henrissat B."/>
            <person name="Matheny P.B."/>
            <person name="Labbe J."/>
            <person name="Martin F.M."/>
        </authorList>
    </citation>
    <scope>NUCLEOTIDE SEQUENCE</scope>
    <source>
        <strain evidence="1">FP105234-sp</strain>
    </source>
</reference>
<gene>
    <name evidence="1" type="ORF">FA95DRAFT_1659530</name>
</gene>
<organism evidence="1 2">
    <name type="scientific">Auriscalpium vulgare</name>
    <dbReference type="NCBI Taxonomy" id="40419"/>
    <lineage>
        <taxon>Eukaryota</taxon>
        <taxon>Fungi</taxon>
        <taxon>Dikarya</taxon>
        <taxon>Basidiomycota</taxon>
        <taxon>Agaricomycotina</taxon>
        <taxon>Agaricomycetes</taxon>
        <taxon>Russulales</taxon>
        <taxon>Auriscalpiaceae</taxon>
        <taxon>Auriscalpium</taxon>
    </lineage>
</organism>
<accession>A0ACB8RV56</accession>
<reference evidence="1" key="1">
    <citation type="submission" date="2021-02" db="EMBL/GenBank/DDBJ databases">
        <authorList>
            <consortium name="DOE Joint Genome Institute"/>
            <person name="Ahrendt S."/>
            <person name="Looney B.P."/>
            <person name="Miyauchi S."/>
            <person name="Morin E."/>
            <person name="Drula E."/>
            <person name="Courty P.E."/>
            <person name="Chicoki N."/>
            <person name="Fauchery L."/>
            <person name="Kohler A."/>
            <person name="Kuo A."/>
            <person name="Labutti K."/>
            <person name="Pangilinan J."/>
            <person name="Lipzen A."/>
            <person name="Riley R."/>
            <person name="Andreopoulos W."/>
            <person name="He G."/>
            <person name="Johnson J."/>
            <person name="Barry K.W."/>
            <person name="Grigoriev I.V."/>
            <person name="Nagy L."/>
            <person name="Hibbett D."/>
            <person name="Henrissat B."/>
            <person name="Matheny P.B."/>
            <person name="Labbe J."/>
            <person name="Martin F."/>
        </authorList>
    </citation>
    <scope>NUCLEOTIDE SEQUENCE</scope>
    <source>
        <strain evidence="1">FP105234-sp</strain>
    </source>
</reference>
<evidence type="ECO:0000313" key="2">
    <source>
        <dbReference type="Proteomes" id="UP000814033"/>
    </source>
</evidence>
<comment type="caution">
    <text evidence="1">The sequence shown here is derived from an EMBL/GenBank/DDBJ whole genome shotgun (WGS) entry which is preliminary data.</text>
</comment>
<dbReference type="EMBL" id="MU275894">
    <property type="protein sequence ID" value="KAI0047996.1"/>
    <property type="molecule type" value="Genomic_DNA"/>
</dbReference>
<sequence length="629" mass="67185">MSSAKAASASVSAQARKAATASPAATAAKIRPRARNAAAKEENGQCPRRQSTPHAQLTAVPTDFTRNTPPRRDQSTSWVHLAANAGTAPSNKAEGSQTPEGPRLTSNIASANRFDPIAVEATNVVDYEGSTPRSSPEPDDGPPTPTPPPRTTTATLAQDAHRPTTTAQAQERDSATHTAAPPTVPTAAPPSTPTHDNAAQPAPAYAPPQAPQPTQAAPPPPAPTHEPASQAPAPGPTFQPIAVDQPEAPLPPYPGHQNPLAQGQVPPNPAPGSMLARLMDRSALESSHAELLAPQTAAPAPVVTIFSPGPFPVALRSTPMAIFTRVPDTQVVTWEGVPGAKFIALVFDEIAGDIENHPTIASKIKRHTRDRTNFPSPLTAAPRQPVDGSPCGNAFLVHGIPDEVANIMIALRIHSSDDITFEALPLNQPIPRFLFPLAGFSEENGDFIRTFIRERWEDPDVGLELHHALEVAFLEGDTTLTAERAYAVMQSFDIEQVDLLTEGHVPRPRFNIIADTSPLRSDREWLFLISLLVKHVNYASDLFGTGTVEPPMECSLCHGAGHHRNLCPFPATPDWRGPIGRDSPKDFNSAAYRFRREEYRNSARGGRGRGRGKGTGYRGGRGAHRGARA</sequence>
<keyword evidence="2" id="KW-1185">Reference proteome</keyword>
<evidence type="ECO:0000313" key="1">
    <source>
        <dbReference type="EMBL" id="KAI0047996.1"/>
    </source>
</evidence>
<proteinExistence type="predicted"/>
<dbReference type="Proteomes" id="UP000814033">
    <property type="component" value="Unassembled WGS sequence"/>
</dbReference>
<protein>
    <submittedName>
        <fullName evidence="1">Uncharacterized protein</fullName>
    </submittedName>
</protein>